<dbReference type="Proteomes" id="UP000469558">
    <property type="component" value="Unassembled WGS sequence"/>
</dbReference>
<keyword evidence="4" id="KW-0732">Signal</keyword>
<reference evidence="6 7" key="1">
    <citation type="submission" date="2018-05" db="EMBL/GenBank/DDBJ databases">
        <title>Genome sequencing and assembly of the regulated plant pathogen Lachnellula willkommii and related sister species for the development of diagnostic species identification markers.</title>
        <authorList>
            <person name="Giroux E."/>
            <person name="Bilodeau G."/>
        </authorList>
    </citation>
    <scope>NUCLEOTIDE SEQUENCE [LARGE SCALE GENOMIC DNA]</scope>
    <source>
        <strain evidence="6 7">CBS 268.59</strain>
    </source>
</reference>
<dbReference type="AlphaFoldDB" id="A0A8T9CI17"/>
<organism evidence="6 7">
    <name type="scientific">Lachnellula suecica</name>
    <dbReference type="NCBI Taxonomy" id="602035"/>
    <lineage>
        <taxon>Eukaryota</taxon>
        <taxon>Fungi</taxon>
        <taxon>Dikarya</taxon>
        <taxon>Ascomycota</taxon>
        <taxon>Pezizomycotina</taxon>
        <taxon>Leotiomycetes</taxon>
        <taxon>Helotiales</taxon>
        <taxon>Lachnaceae</taxon>
        <taxon>Lachnellula</taxon>
    </lineage>
</organism>
<dbReference type="GO" id="GO:0008477">
    <property type="term" value="F:purine nucleosidase activity"/>
    <property type="evidence" value="ECO:0007669"/>
    <property type="project" value="TreeGrafter"/>
</dbReference>
<dbReference type="OrthoDB" id="432381at2759"/>
<dbReference type="InterPro" id="IPR001910">
    <property type="entry name" value="Inosine/uridine_hydrolase_dom"/>
</dbReference>
<feature type="signal peptide" evidence="4">
    <location>
        <begin position="1"/>
        <end position="18"/>
    </location>
</feature>
<evidence type="ECO:0000256" key="3">
    <source>
        <dbReference type="ARBA" id="ARBA00023295"/>
    </source>
</evidence>
<keyword evidence="3" id="KW-0326">Glycosidase</keyword>
<evidence type="ECO:0000256" key="4">
    <source>
        <dbReference type="SAM" id="SignalP"/>
    </source>
</evidence>
<feature type="domain" description="Inosine/uridine-preferring nucleoside hydrolase" evidence="5">
    <location>
        <begin position="32"/>
        <end position="357"/>
    </location>
</feature>
<dbReference type="InterPro" id="IPR023186">
    <property type="entry name" value="IUNH"/>
</dbReference>
<accession>A0A8T9CI17</accession>
<dbReference type="PANTHER" id="PTHR12304:SF25">
    <property type="entry name" value="INOSINE_URIDINE-PREFERRING NUCLEOSIDE HYDROLASE DOMAIN-CONTAINING PROTEIN"/>
    <property type="match status" value="1"/>
</dbReference>
<gene>
    <name evidence="6" type="primary">SPBC800.11</name>
    <name evidence="6" type="ORF">LSUE1_G003805</name>
</gene>
<evidence type="ECO:0000313" key="6">
    <source>
        <dbReference type="EMBL" id="TVY83690.1"/>
    </source>
</evidence>
<evidence type="ECO:0000256" key="1">
    <source>
        <dbReference type="ARBA" id="ARBA00009176"/>
    </source>
</evidence>
<keyword evidence="7" id="KW-1185">Reference proteome</keyword>
<dbReference type="Pfam" id="PF01156">
    <property type="entry name" value="IU_nuc_hydro"/>
    <property type="match status" value="1"/>
</dbReference>
<dbReference type="EMBL" id="QGMK01000163">
    <property type="protein sequence ID" value="TVY83690.1"/>
    <property type="molecule type" value="Genomic_DNA"/>
</dbReference>
<sequence length="373" mass="40654">MHSTKFSLLFTAALSVSASPIRRNETAKRYAILDNDWSSVGFIPFLMALDAGIEILALTSSTSDSWQKQCAYHALATLEIGNLSCVPVIYGATYPLINTPERFQAWEMVHGVLPWQGAFAPYNATAEALGSDPTSGPDPNRIEKAAFLEGFPNSTAVEGKMAASFMIEQVHKYPGQVSIYSGGALTNIALAVRMDEDFASLAKELVVMGGYVDVNMLQATGSVNQADLNSDINLMMDPEAAKIAFTADFPSITIAGNVANQVQSTQVFLDEIYEVKNPYSELVYNHYGTLFPFWDETAMGLLIDPTLSVNSTTVLMDVDVAYASPNYGNVHVYQTALMPPHVRNVTYVNTIDADRLKSMIKHSVQYPAQPCSS</sequence>
<dbReference type="SUPFAM" id="SSF53590">
    <property type="entry name" value="Nucleoside hydrolase"/>
    <property type="match status" value="1"/>
</dbReference>
<protein>
    <recommendedName>
        <fullName evidence="5">Inosine/uridine-preferring nucleoside hydrolase domain-containing protein</fullName>
    </recommendedName>
</protein>
<dbReference type="InterPro" id="IPR036452">
    <property type="entry name" value="Ribo_hydro-like"/>
</dbReference>
<evidence type="ECO:0000313" key="7">
    <source>
        <dbReference type="Proteomes" id="UP000469558"/>
    </source>
</evidence>
<evidence type="ECO:0000256" key="2">
    <source>
        <dbReference type="ARBA" id="ARBA00022801"/>
    </source>
</evidence>
<dbReference type="GO" id="GO:0005829">
    <property type="term" value="C:cytosol"/>
    <property type="evidence" value="ECO:0007669"/>
    <property type="project" value="TreeGrafter"/>
</dbReference>
<keyword evidence="2" id="KW-0378">Hydrolase</keyword>
<dbReference type="Gene3D" id="3.90.245.10">
    <property type="entry name" value="Ribonucleoside hydrolase-like"/>
    <property type="match status" value="1"/>
</dbReference>
<name>A0A8T9CI17_9HELO</name>
<dbReference type="GO" id="GO:0006152">
    <property type="term" value="P:purine nucleoside catabolic process"/>
    <property type="evidence" value="ECO:0007669"/>
    <property type="project" value="TreeGrafter"/>
</dbReference>
<proteinExistence type="inferred from homology"/>
<dbReference type="PANTHER" id="PTHR12304">
    <property type="entry name" value="INOSINE-URIDINE PREFERRING NUCLEOSIDE HYDROLASE"/>
    <property type="match status" value="1"/>
</dbReference>
<feature type="chain" id="PRO_5035738929" description="Inosine/uridine-preferring nucleoside hydrolase domain-containing protein" evidence="4">
    <location>
        <begin position="19"/>
        <end position="373"/>
    </location>
</feature>
<comment type="similarity">
    <text evidence="1">Belongs to the IUNH family.</text>
</comment>
<evidence type="ECO:0000259" key="5">
    <source>
        <dbReference type="Pfam" id="PF01156"/>
    </source>
</evidence>
<comment type="caution">
    <text evidence="6">The sequence shown here is derived from an EMBL/GenBank/DDBJ whole genome shotgun (WGS) entry which is preliminary data.</text>
</comment>